<gene>
    <name evidence="2" type="ORF">H8S67_02125</name>
</gene>
<keyword evidence="3" id="KW-1185">Reference proteome</keyword>
<reference evidence="2 3" key="1">
    <citation type="submission" date="2020-08" db="EMBL/GenBank/DDBJ databases">
        <title>Genome public.</title>
        <authorList>
            <person name="Liu C."/>
            <person name="Sun Q."/>
        </authorList>
    </citation>
    <scope>NUCLEOTIDE SEQUENCE [LARGE SCALE GENOMIC DNA]</scope>
    <source>
        <strain evidence="2 3">M27</strain>
    </source>
</reference>
<protein>
    <recommendedName>
        <fullName evidence="1">Glycoamylase-like domain-containing protein</fullName>
    </recommendedName>
</protein>
<dbReference type="EMBL" id="JACOOE010000001">
    <property type="protein sequence ID" value="MBC5603473.1"/>
    <property type="molecule type" value="Genomic_DNA"/>
</dbReference>
<name>A0ABR7C6P6_9BACE</name>
<evidence type="ECO:0000313" key="3">
    <source>
        <dbReference type="Proteomes" id="UP000600600"/>
    </source>
</evidence>
<evidence type="ECO:0000313" key="2">
    <source>
        <dbReference type="EMBL" id="MBC5603473.1"/>
    </source>
</evidence>
<feature type="domain" description="Glycoamylase-like" evidence="1">
    <location>
        <begin position="233"/>
        <end position="444"/>
    </location>
</feature>
<dbReference type="Proteomes" id="UP000600600">
    <property type="component" value="Unassembled WGS sequence"/>
</dbReference>
<dbReference type="RefSeq" id="WP_186966250.1">
    <property type="nucleotide sequence ID" value="NZ_JACOOE010000001.1"/>
</dbReference>
<dbReference type="Pfam" id="PF10091">
    <property type="entry name" value="Glycoamylase"/>
    <property type="match status" value="1"/>
</dbReference>
<sequence>MMSHQPILCLLLTAVTVLSSCLDEQDFHSPEQPETPSVPTVPEGNYFADSLEYTPEKQRQTLTDIQRGYFRFFYENCQADSKMALIGTERSTNTVALAGSAYAATAIPVAVERGWITRKEGAQRFLDMCTFLNKAERYHGAWSHWMDGKTGTGLPFNQKQQSAGDLVETSFMMMGLFICSEYFNSEDATETEARAFVSKFHNEIDWNFYTNGEKTLYWAWDKDLGFAPLKITGPCEALPAYLLALSAPEEYAVTEDVYTNGWRGNKFFNAGRTTYGYTFELGGEEKGGPLFTTQHPFLWINPFLYQDNYADYWEFCTNHALINRHYSLNDAPKEYLYDEYNWGLSACYGPEPLGYKGRAPGESRDDGTICTTGAMGTIPVTPFYALQVIRSLYETPHLQGTYGIADAYNRSLAWADSRYLSISVMPVVSVIENYRSGLIWKLALQSEPIRQGLEAAGFKAVTYPEGFCQNPVNLQTGAVDLTAHPDTEDYNIRYWSDAASADIYFTINCEEKVRKVTPDEIKQGINVLQLPYDRWSKCAYSLDMYKDNKRIDTLNINLR</sequence>
<evidence type="ECO:0000259" key="1">
    <source>
        <dbReference type="Pfam" id="PF10091"/>
    </source>
</evidence>
<dbReference type="InterPro" id="IPR019282">
    <property type="entry name" value="Glycoamylase-like_cons_dom"/>
</dbReference>
<organism evidence="2 3">
    <name type="scientific">Bacteroides difficilis</name>
    <dbReference type="NCBI Taxonomy" id="2763021"/>
    <lineage>
        <taxon>Bacteria</taxon>
        <taxon>Pseudomonadati</taxon>
        <taxon>Bacteroidota</taxon>
        <taxon>Bacteroidia</taxon>
        <taxon>Bacteroidales</taxon>
        <taxon>Bacteroidaceae</taxon>
        <taxon>Bacteroides</taxon>
    </lineage>
</organism>
<comment type="caution">
    <text evidence="2">The sequence shown here is derived from an EMBL/GenBank/DDBJ whole genome shotgun (WGS) entry which is preliminary data.</text>
</comment>
<proteinExistence type="predicted"/>
<dbReference type="Gene3D" id="1.50.10.140">
    <property type="match status" value="1"/>
</dbReference>
<accession>A0ABR7C6P6</accession>